<dbReference type="Gene3D" id="1.20.1070.10">
    <property type="entry name" value="Rhodopsin 7-helix transmembrane proteins"/>
    <property type="match status" value="1"/>
</dbReference>
<reference evidence="8" key="1">
    <citation type="journal article" date="2012" name="Stand. Genomic Sci.">
        <title>Genome sequence of the Antarctic rhodopsins-containing flavobacterium Gillisia limnaea type strain (R-8282(T)).</title>
        <authorList>
            <person name="Riedel T."/>
            <person name="Held B."/>
            <person name="Nolan M."/>
            <person name="Lucas S."/>
            <person name="Lapidus A."/>
            <person name="Tice H."/>
            <person name="Del Rio T.G."/>
            <person name="Cheng J.F."/>
            <person name="Han C."/>
            <person name="Tapia R."/>
            <person name="Goodwin L.A."/>
            <person name="Pitluck S."/>
            <person name="Liolios K."/>
            <person name="Mavromatis K."/>
            <person name="Pagani I."/>
            <person name="Ivanova N."/>
            <person name="Mikhailova N."/>
            <person name="Pati A."/>
            <person name="Chen A."/>
            <person name="Palaniappan K."/>
            <person name="Land M."/>
            <person name="Rohde M."/>
            <person name="Tindall B.J."/>
            <person name="Detter J.C."/>
            <person name="Goker M."/>
            <person name="Bristow J."/>
            <person name="Eisen J.A."/>
            <person name="Markowitz V."/>
            <person name="Hugenholtz P."/>
            <person name="Kyrpides N.C."/>
            <person name="Klenk H.P."/>
            <person name="Woyke T."/>
        </authorList>
    </citation>
    <scope>NUCLEOTIDE SEQUENCE [LARGE SCALE GENOMIC DNA]</scope>
    <source>
        <strain evidence="8">DSM 15749 / LMG 21470 / R-8282</strain>
    </source>
</reference>
<dbReference type="SMART" id="SM01021">
    <property type="entry name" value="Bac_rhodopsin"/>
    <property type="match status" value="1"/>
</dbReference>
<dbReference type="Pfam" id="PF01036">
    <property type="entry name" value="Bac_rhodopsin"/>
    <property type="match status" value="1"/>
</dbReference>
<dbReference type="SUPFAM" id="SSF81321">
    <property type="entry name" value="Family A G protein-coupled receptor-like"/>
    <property type="match status" value="1"/>
</dbReference>
<dbReference type="InterPro" id="IPR001425">
    <property type="entry name" value="Arc/bac/fun_rhodopsins"/>
</dbReference>
<evidence type="ECO:0000256" key="4">
    <source>
        <dbReference type="ARBA" id="ARBA00022989"/>
    </source>
</evidence>
<dbReference type="Proteomes" id="UP000003844">
    <property type="component" value="Unassembled WGS sequence"/>
</dbReference>
<keyword evidence="8" id="KW-1185">Reference proteome</keyword>
<evidence type="ECO:0000256" key="2">
    <source>
        <dbReference type="ARBA" id="ARBA00008130"/>
    </source>
</evidence>
<feature type="transmembrane region" description="Helical" evidence="6">
    <location>
        <begin position="121"/>
        <end position="140"/>
    </location>
</feature>
<evidence type="ECO:0000256" key="6">
    <source>
        <dbReference type="SAM" id="Phobius"/>
    </source>
</evidence>
<comment type="similarity">
    <text evidence="2">Belongs to the archaeal/bacterial/fungal opsin family.</text>
</comment>
<keyword evidence="4 6" id="KW-1133">Transmembrane helix</keyword>
<proteinExistence type="inferred from homology"/>
<evidence type="ECO:0000256" key="1">
    <source>
        <dbReference type="ARBA" id="ARBA00004141"/>
    </source>
</evidence>
<evidence type="ECO:0000313" key="7">
    <source>
        <dbReference type="EMBL" id="EHQ02967.1"/>
    </source>
</evidence>
<feature type="transmembrane region" description="Helical" evidence="6">
    <location>
        <begin position="267"/>
        <end position="288"/>
    </location>
</feature>
<evidence type="ECO:0000313" key="8">
    <source>
        <dbReference type="Proteomes" id="UP000003844"/>
    </source>
</evidence>
<accession>H2BW50</accession>
<evidence type="ECO:0000256" key="3">
    <source>
        <dbReference type="ARBA" id="ARBA00022692"/>
    </source>
</evidence>
<feature type="transmembrane region" description="Helical" evidence="6">
    <location>
        <begin position="88"/>
        <end position="109"/>
    </location>
</feature>
<comment type="subcellular location">
    <subcellularLocation>
        <location evidence="1">Membrane</location>
        <topology evidence="1">Multi-pass membrane protein</topology>
    </subcellularLocation>
</comment>
<sequence>MFGDFNRVDNPILSLSYFKIQLTGIGLCRLLKPCLNFSKNIKHIKKFIKINGNKFEIDYFDMTQELGNANFENFIGATEGFSEIAYQFTSHILTLGYAVMLAGLLYFILTIKKVDKKYQMSNILSAVVMVSAFLLLYAQAENWTTSFTFDISRGKYFLEPNGDLFNNGYRYLNWLIDVPMLLFQILFVVSLTKSKFSSIRNQFWFSGAMMIITGYIGQFYEVSNLTAFFVWGAISSVFFFHILWVMKKVINEGKEGLSADAQKILSNIWVLFLVSWFLYPGAYLMPYLTGLDGFFFSEDGVMARQLTYTIADVCSKVIYGVLLGNLALKLSNNKEMVELSN</sequence>
<organism evidence="7 8">
    <name type="scientific">Gillisia limnaea (strain DSM 15749 / LMG 21470 / R-8282)</name>
    <dbReference type="NCBI Taxonomy" id="865937"/>
    <lineage>
        <taxon>Bacteria</taxon>
        <taxon>Pseudomonadati</taxon>
        <taxon>Bacteroidota</taxon>
        <taxon>Flavobacteriia</taxon>
        <taxon>Flavobacteriales</taxon>
        <taxon>Flavobacteriaceae</taxon>
        <taxon>Gillisia</taxon>
    </lineage>
</organism>
<gene>
    <name evidence="7" type="ORF">Gilli_2340</name>
</gene>
<dbReference type="GO" id="GO:0016020">
    <property type="term" value="C:membrane"/>
    <property type="evidence" value="ECO:0007669"/>
    <property type="project" value="UniProtKB-SubCell"/>
</dbReference>
<dbReference type="PRINTS" id="PR00251">
    <property type="entry name" value="BACTRLOPSIN"/>
</dbReference>
<feature type="transmembrane region" description="Helical" evidence="6">
    <location>
        <begin position="203"/>
        <end position="220"/>
    </location>
</feature>
<keyword evidence="5 6" id="KW-0472">Membrane</keyword>
<dbReference type="eggNOG" id="COG5524">
    <property type="taxonomic scope" value="Bacteria"/>
</dbReference>
<feature type="transmembrane region" description="Helical" evidence="6">
    <location>
        <begin position="308"/>
        <end position="328"/>
    </location>
</feature>
<dbReference type="SMR" id="H2BW50"/>
<feature type="transmembrane region" description="Helical" evidence="6">
    <location>
        <begin position="171"/>
        <end position="191"/>
    </location>
</feature>
<feature type="transmembrane region" description="Helical" evidence="6">
    <location>
        <begin position="226"/>
        <end position="246"/>
    </location>
</feature>
<keyword evidence="3 6" id="KW-0812">Transmembrane</keyword>
<name>H2BW50_GILLR</name>
<dbReference type="AlphaFoldDB" id="H2BW50"/>
<dbReference type="EMBL" id="JH594606">
    <property type="protein sequence ID" value="EHQ02967.1"/>
    <property type="molecule type" value="Genomic_DNA"/>
</dbReference>
<dbReference type="RefSeq" id="WP_006989277.1">
    <property type="nucleotide sequence ID" value="NZ_JH594606.1"/>
</dbReference>
<dbReference type="HOGENOM" id="CLU_054785_3_1_10"/>
<protein>
    <submittedName>
        <fullName evidence="7">Rhodopsin</fullName>
    </submittedName>
</protein>
<evidence type="ECO:0000256" key="5">
    <source>
        <dbReference type="ARBA" id="ARBA00023136"/>
    </source>
</evidence>